<protein>
    <submittedName>
        <fullName evidence="2">Uncharacterized protein</fullName>
    </submittedName>
</protein>
<name>A0A915KEY0_ROMCU</name>
<sequence length="179" mass="20606">MSTKEIRALKALKSDDRIVILPADKGRAMVMAIRKNLRFGLLNITKCIFSSRIFKHDKKMCTGQKKRALDCYFIQITKTNQSSHSPTRNCPNCDAVEKLPFMRYNLATVGLEIKNNECKLKKKVKLNKLINFKVTKQKFPRISDGPMAENLPSADDRLPMHRPSLESVWQCSQIEYPFT</sequence>
<evidence type="ECO:0000313" key="1">
    <source>
        <dbReference type="Proteomes" id="UP000887565"/>
    </source>
</evidence>
<evidence type="ECO:0000313" key="2">
    <source>
        <dbReference type="WBParaSite" id="nRc.2.0.1.t36499-RA"/>
    </source>
</evidence>
<dbReference type="WBParaSite" id="nRc.2.0.1.t36499-RA">
    <property type="protein sequence ID" value="nRc.2.0.1.t36499-RA"/>
    <property type="gene ID" value="nRc.2.0.1.g36499"/>
</dbReference>
<organism evidence="1 2">
    <name type="scientific">Romanomermis culicivorax</name>
    <name type="common">Nematode worm</name>
    <dbReference type="NCBI Taxonomy" id="13658"/>
    <lineage>
        <taxon>Eukaryota</taxon>
        <taxon>Metazoa</taxon>
        <taxon>Ecdysozoa</taxon>
        <taxon>Nematoda</taxon>
        <taxon>Enoplea</taxon>
        <taxon>Dorylaimia</taxon>
        <taxon>Mermithida</taxon>
        <taxon>Mermithoidea</taxon>
        <taxon>Mermithidae</taxon>
        <taxon>Romanomermis</taxon>
    </lineage>
</organism>
<proteinExistence type="predicted"/>
<accession>A0A915KEY0</accession>
<reference evidence="2" key="1">
    <citation type="submission" date="2022-11" db="UniProtKB">
        <authorList>
            <consortium name="WormBaseParasite"/>
        </authorList>
    </citation>
    <scope>IDENTIFICATION</scope>
</reference>
<keyword evidence="1" id="KW-1185">Reference proteome</keyword>
<dbReference type="Proteomes" id="UP000887565">
    <property type="component" value="Unplaced"/>
</dbReference>
<dbReference type="AlphaFoldDB" id="A0A915KEY0"/>